<evidence type="ECO:0000256" key="1">
    <source>
        <dbReference type="SAM" id="MobiDB-lite"/>
    </source>
</evidence>
<dbReference type="PANTHER" id="PTHR33710">
    <property type="entry name" value="BNAC02G09200D PROTEIN"/>
    <property type="match status" value="1"/>
</dbReference>
<evidence type="ECO:0000313" key="3">
    <source>
        <dbReference type="Proteomes" id="UP000596661"/>
    </source>
</evidence>
<dbReference type="EnsemblPlants" id="evm.model.07.539">
    <property type="protein sequence ID" value="cds.evm.model.07.539"/>
    <property type="gene ID" value="evm.TU.07.539"/>
</dbReference>
<organism evidence="2 3">
    <name type="scientific">Cannabis sativa</name>
    <name type="common">Hemp</name>
    <name type="synonym">Marijuana</name>
    <dbReference type="NCBI Taxonomy" id="3483"/>
    <lineage>
        <taxon>Eukaryota</taxon>
        <taxon>Viridiplantae</taxon>
        <taxon>Streptophyta</taxon>
        <taxon>Embryophyta</taxon>
        <taxon>Tracheophyta</taxon>
        <taxon>Spermatophyta</taxon>
        <taxon>Magnoliopsida</taxon>
        <taxon>eudicotyledons</taxon>
        <taxon>Gunneridae</taxon>
        <taxon>Pentapetalae</taxon>
        <taxon>rosids</taxon>
        <taxon>fabids</taxon>
        <taxon>Rosales</taxon>
        <taxon>Cannabaceae</taxon>
        <taxon>Cannabis</taxon>
    </lineage>
</organism>
<reference evidence="2" key="1">
    <citation type="submission" date="2018-11" db="EMBL/GenBank/DDBJ databases">
        <authorList>
            <person name="Grassa J C."/>
        </authorList>
    </citation>
    <scope>NUCLEOTIDE SEQUENCE [LARGE SCALE GENOMIC DNA]</scope>
</reference>
<dbReference type="Proteomes" id="UP000596661">
    <property type="component" value="Chromosome 7"/>
</dbReference>
<protein>
    <submittedName>
        <fullName evidence="2">Uncharacterized protein</fullName>
    </submittedName>
</protein>
<feature type="region of interest" description="Disordered" evidence="1">
    <location>
        <begin position="26"/>
        <end position="61"/>
    </location>
</feature>
<feature type="compositionally biased region" description="Basic and acidic residues" evidence="1">
    <location>
        <begin position="28"/>
        <end position="42"/>
    </location>
</feature>
<name>A0A803Q5E0_CANSA</name>
<accession>A0A803Q5E0</accession>
<keyword evidence="3" id="KW-1185">Reference proteome</keyword>
<dbReference type="Gramene" id="evm.model.07.539">
    <property type="protein sequence ID" value="cds.evm.model.07.539"/>
    <property type="gene ID" value="evm.TU.07.539"/>
</dbReference>
<dbReference type="InterPro" id="IPR036691">
    <property type="entry name" value="Endo/exonu/phosph_ase_sf"/>
</dbReference>
<dbReference type="OMA" id="HFAPFIS"/>
<sequence>MPIMTQMMGERSRYLRGLCPLSRLRAGAKRETPKGGRPRSTERLAATNDVDSESNPEHISATNDAYGRRRSRIQHAPNGFDSTISVSYHWVFFTGYPSNISPDFIFLTALKVDDTPLVRILNKLHYYFHIFILALRNAWGIILAWKADFVFESMMVSSNHILSLVYLDPLTNLWLLSCVYGPMYANAKKKFWLELMKLGDRFGGSWFIIGDVNFVLNGSERVGSKGFDHFAPFISNLVFSCGLINLPIQGDKFTWENHREGRAHVKSALDKGLVNVGWLNLFPKATLCSSQTCNSDHRPLCLNFKGIEESFKRFFKFEEGWARDDRSKLVVAHAWSNSYHPWAPTQIFKNIGATWVTLLQWNRL</sequence>
<dbReference type="EMBL" id="UZAU01000635">
    <property type="status" value="NOT_ANNOTATED_CDS"/>
    <property type="molecule type" value="Genomic_DNA"/>
</dbReference>
<dbReference type="PANTHER" id="PTHR33710:SF62">
    <property type="entry name" value="DUF4283 DOMAIN PROTEIN"/>
    <property type="match status" value="1"/>
</dbReference>
<proteinExistence type="predicted"/>
<dbReference type="SUPFAM" id="SSF56219">
    <property type="entry name" value="DNase I-like"/>
    <property type="match status" value="1"/>
</dbReference>
<evidence type="ECO:0000313" key="2">
    <source>
        <dbReference type="EnsemblPlants" id="cds.evm.model.07.539"/>
    </source>
</evidence>
<reference evidence="2" key="2">
    <citation type="submission" date="2021-03" db="UniProtKB">
        <authorList>
            <consortium name="EnsemblPlants"/>
        </authorList>
    </citation>
    <scope>IDENTIFICATION</scope>
</reference>
<dbReference type="Gene3D" id="3.60.10.10">
    <property type="entry name" value="Endonuclease/exonuclease/phosphatase"/>
    <property type="match status" value="1"/>
</dbReference>
<dbReference type="AlphaFoldDB" id="A0A803Q5E0"/>